<evidence type="ECO:0000256" key="1">
    <source>
        <dbReference type="SAM" id="MobiDB-lite"/>
    </source>
</evidence>
<protein>
    <submittedName>
        <fullName evidence="2">Uncharacterized protein</fullName>
    </submittedName>
</protein>
<evidence type="ECO:0000313" key="3">
    <source>
        <dbReference type="Proteomes" id="UP001066276"/>
    </source>
</evidence>
<evidence type="ECO:0000313" key="2">
    <source>
        <dbReference type="EMBL" id="KAJ1180954.1"/>
    </source>
</evidence>
<feature type="compositionally biased region" description="Basic residues" evidence="1">
    <location>
        <begin position="52"/>
        <end position="62"/>
    </location>
</feature>
<dbReference type="Proteomes" id="UP001066276">
    <property type="component" value="Chromosome 3_2"/>
</dbReference>
<feature type="compositionally biased region" description="Low complexity" evidence="1">
    <location>
        <begin position="1"/>
        <end position="18"/>
    </location>
</feature>
<feature type="region of interest" description="Disordered" evidence="1">
    <location>
        <begin position="1"/>
        <end position="68"/>
    </location>
</feature>
<feature type="compositionally biased region" description="Low complexity" evidence="1">
    <location>
        <begin position="28"/>
        <end position="42"/>
    </location>
</feature>
<sequence>MCTIAGSGHSSSPPCSKSARGVEDSTRPARSPTTAPNSPAPAMLRLSPGLLGRHRQARPRRSRPQDKQ</sequence>
<proteinExistence type="predicted"/>
<comment type="caution">
    <text evidence="2">The sequence shown here is derived from an EMBL/GenBank/DDBJ whole genome shotgun (WGS) entry which is preliminary data.</text>
</comment>
<name>A0AAV7TYR1_PLEWA</name>
<dbReference type="AlphaFoldDB" id="A0AAV7TYR1"/>
<dbReference type="EMBL" id="JANPWB010000006">
    <property type="protein sequence ID" value="KAJ1180954.1"/>
    <property type="molecule type" value="Genomic_DNA"/>
</dbReference>
<keyword evidence="3" id="KW-1185">Reference proteome</keyword>
<accession>A0AAV7TYR1</accession>
<gene>
    <name evidence="2" type="ORF">NDU88_006165</name>
</gene>
<reference evidence="2" key="1">
    <citation type="journal article" date="2022" name="bioRxiv">
        <title>Sequencing and chromosome-scale assembly of the giantPleurodeles waltlgenome.</title>
        <authorList>
            <person name="Brown T."/>
            <person name="Elewa A."/>
            <person name="Iarovenko S."/>
            <person name="Subramanian E."/>
            <person name="Araus A.J."/>
            <person name="Petzold A."/>
            <person name="Susuki M."/>
            <person name="Suzuki K.-i.T."/>
            <person name="Hayashi T."/>
            <person name="Toyoda A."/>
            <person name="Oliveira C."/>
            <person name="Osipova E."/>
            <person name="Leigh N.D."/>
            <person name="Simon A."/>
            <person name="Yun M.H."/>
        </authorList>
    </citation>
    <scope>NUCLEOTIDE SEQUENCE</scope>
    <source>
        <strain evidence="2">20211129_DDA</strain>
        <tissue evidence="2">Liver</tissue>
    </source>
</reference>
<organism evidence="2 3">
    <name type="scientific">Pleurodeles waltl</name>
    <name type="common">Iberian ribbed newt</name>
    <dbReference type="NCBI Taxonomy" id="8319"/>
    <lineage>
        <taxon>Eukaryota</taxon>
        <taxon>Metazoa</taxon>
        <taxon>Chordata</taxon>
        <taxon>Craniata</taxon>
        <taxon>Vertebrata</taxon>
        <taxon>Euteleostomi</taxon>
        <taxon>Amphibia</taxon>
        <taxon>Batrachia</taxon>
        <taxon>Caudata</taxon>
        <taxon>Salamandroidea</taxon>
        <taxon>Salamandridae</taxon>
        <taxon>Pleurodelinae</taxon>
        <taxon>Pleurodeles</taxon>
    </lineage>
</organism>